<dbReference type="OrthoDB" id="8116725at2"/>
<sequence>MATYDNVYTPSFSGRIGQGIAHTVAAFSAWNTSRATRKALRALTDRELDDIGLSRADVDVLS</sequence>
<dbReference type="RefSeq" id="WP_106608005.1">
    <property type="nucleotide sequence ID" value="NZ_PYGJ01000004.1"/>
</dbReference>
<keyword evidence="3" id="KW-1185">Reference proteome</keyword>
<reference evidence="2 3" key="1">
    <citation type="submission" date="2018-03" db="EMBL/GenBank/DDBJ databases">
        <title>Genomic Encyclopedia of Archaeal and Bacterial Type Strains, Phase II (KMG-II): from individual species to whole genera.</title>
        <authorList>
            <person name="Goeker M."/>
        </authorList>
    </citation>
    <scope>NUCLEOTIDE SEQUENCE [LARGE SCALE GENOMIC DNA]</scope>
    <source>
        <strain evidence="2 3">DSM 100673</strain>
    </source>
</reference>
<feature type="domain" description="YjiS-like" evidence="1">
    <location>
        <begin position="24"/>
        <end position="58"/>
    </location>
</feature>
<dbReference type="InterPro" id="IPR009506">
    <property type="entry name" value="YjiS-like"/>
</dbReference>
<comment type="caution">
    <text evidence="2">The sequence shown here is derived from an EMBL/GenBank/DDBJ whole genome shotgun (WGS) entry which is preliminary data.</text>
</comment>
<gene>
    <name evidence="2" type="ORF">CLV88_10438</name>
</gene>
<protein>
    <submittedName>
        <fullName evidence="2">Uncharacterized protein DUF1127</fullName>
    </submittedName>
</protein>
<name>A0A2P8FE24_9RHOB</name>
<evidence type="ECO:0000313" key="3">
    <source>
        <dbReference type="Proteomes" id="UP000240418"/>
    </source>
</evidence>
<organism evidence="2 3">
    <name type="scientific">Shimia abyssi</name>
    <dbReference type="NCBI Taxonomy" id="1662395"/>
    <lineage>
        <taxon>Bacteria</taxon>
        <taxon>Pseudomonadati</taxon>
        <taxon>Pseudomonadota</taxon>
        <taxon>Alphaproteobacteria</taxon>
        <taxon>Rhodobacterales</taxon>
        <taxon>Roseobacteraceae</taxon>
    </lineage>
</organism>
<proteinExistence type="predicted"/>
<evidence type="ECO:0000259" key="1">
    <source>
        <dbReference type="Pfam" id="PF06568"/>
    </source>
</evidence>
<dbReference type="AlphaFoldDB" id="A0A2P8FE24"/>
<dbReference type="EMBL" id="PYGJ01000004">
    <property type="protein sequence ID" value="PSL19980.1"/>
    <property type="molecule type" value="Genomic_DNA"/>
</dbReference>
<dbReference type="Proteomes" id="UP000240418">
    <property type="component" value="Unassembled WGS sequence"/>
</dbReference>
<dbReference type="Pfam" id="PF06568">
    <property type="entry name" value="YjiS-like"/>
    <property type="match status" value="1"/>
</dbReference>
<accession>A0A2P8FE24</accession>
<evidence type="ECO:0000313" key="2">
    <source>
        <dbReference type="EMBL" id="PSL19980.1"/>
    </source>
</evidence>